<comment type="caution">
    <text evidence="8">The sequence shown here is derived from an EMBL/GenBank/DDBJ whole genome shotgun (WGS) entry which is preliminary data.</text>
</comment>
<dbReference type="PROSITE" id="PS00237">
    <property type="entry name" value="G_PROTEIN_RECEP_F1_1"/>
    <property type="match status" value="1"/>
</dbReference>
<feature type="transmembrane region" description="Helical" evidence="6">
    <location>
        <begin position="58"/>
        <end position="87"/>
    </location>
</feature>
<name>A0A1D2MRQ9_ORCCI</name>
<feature type="transmembrane region" description="Helical" evidence="6">
    <location>
        <begin position="153"/>
        <end position="173"/>
    </location>
</feature>
<reference evidence="8 9" key="1">
    <citation type="journal article" date="2016" name="Genome Biol. Evol.">
        <title>Gene Family Evolution Reflects Adaptation to Soil Environmental Stressors in the Genome of the Collembolan Orchesella cincta.</title>
        <authorList>
            <person name="Faddeeva-Vakhrusheva A."/>
            <person name="Derks M.F."/>
            <person name="Anvar S.Y."/>
            <person name="Agamennone V."/>
            <person name="Suring W."/>
            <person name="Smit S."/>
            <person name="van Straalen N.M."/>
            <person name="Roelofs D."/>
        </authorList>
    </citation>
    <scope>NUCLEOTIDE SEQUENCE [LARGE SCALE GENOMIC DNA]</scope>
    <source>
        <tissue evidence="8">Mixed pool</tissue>
    </source>
</reference>
<evidence type="ECO:0000313" key="8">
    <source>
        <dbReference type="EMBL" id="ODM95686.1"/>
    </source>
</evidence>
<evidence type="ECO:0000256" key="3">
    <source>
        <dbReference type="ARBA" id="ARBA00022692"/>
    </source>
</evidence>
<dbReference type="InterPro" id="IPR052954">
    <property type="entry name" value="GPCR-Ligand_Int"/>
</dbReference>
<dbReference type="GO" id="GO:0004930">
    <property type="term" value="F:G protein-coupled receptor activity"/>
    <property type="evidence" value="ECO:0007669"/>
    <property type="project" value="InterPro"/>
</dbReference>
<evidence type="ECO:0000256" key="6">
    <source>
        <dbReference type="SAM" id="Phobius"/>
    </source>
</evidence>
<comment type="subcellular location">
    <subcellularLocation>
        <location evidence="1">Membrane</location>
    </subcellularLocation>
</comment>
<feature type="domain" description="G-protein coupled receptors family 1 profile" evidence="7">
    <location>
        <begin position="80"/>
        <end position="343"/>
    </location>
</feature>
<feature type="transmembrane region" description="Helical" evidence="6">
    <location>
        <begin position="185"/>
        <end position="204"/>
    </location>
</feature>
<gene>
    <name evidence="8" type="ORF">Ocin01_10992</name>
</gene>
<evidence type="ECO:0000256" key="5">
    <source>
        <dbReference type="ARBA" id="ARBA00023136"/>
    </source>
</evidence>
<keyword evidence="9" id="KW-1185">Reference proteome</keyword>
<dbReference type="PANTHER" id="PTHR46641">
    <property type="entry name" value="FMRFAMIDE RECEPTOR-RELATED"/>
    <property type="match status" value="1"/>
</dbReference>
<comment type="similarity">
    <text evidence="2">Belongs to the G-protein coupled receptor 1 family.</text>
</comment>
<protein>
    <submittedName>
        <fullName evidence="8">FMRFamide receptor</fullName>
    </submittedName>
</protein>
<organism evidence="8 9">
    <name type="scientific">Orchesella cincta</name>
    <name type="common">Springtail</name>
    <name type="synonym">Podura cincta</name>
    <dbReference type="NCBI Taxonomy" id="48709"/>
    <lineage>
        <taxon>Eukaryota</taxon>
        <taxon>Metazoa</taxon>
        <taxon>Ecdysozoa</taxon>
        <taxon>Arthropoda</taxon>
        <taxon>Hexapoda</taxon>
        <taxon>Collembola</taxon>
        <taxon>Entomobryomorpha</taxon>
        <taxon>Entomobryoidea</taxon>
        <taxon>Orchesellidae</taxon>
        <taxon>Orchesellinae</taxon>
        <taxon>Orchesella</taxon>
    </lineage>
</organism>
<proteinExistence type="inferred from homology"/>
<dbReference type="Proteomes" id="UP000094527">
    <property type="component" value="Unassembled WGS sequence"/>
</dbReference>
<dbReference type="SUPFAM" id="SSF81321">
    <property type="entry name" value="Family A G protein-coupled receptor-like"/>
    <property type="match status" value="1"/>
</dbReference>
<accession>A0A1D2MRQ9</accession>
<keyword evidence="4 6" id="KW-1133">Transmembrane helix</keyword>
<dbReference type="EMBL" id="LJIJ01000634">
    <property type="protein sequence ID" value="ODM95686.1"/>
    <property type="molecule type" value="Genomic_DNA"/>
</dbReference>
<evidence type="ECO:0000313" key="9">
    <source>
        <dbReference type="Proteomes" id="UP000094527"/>
    </source>
</evidence>
<dbReference type="InterPro" id="IPR017452">
    <property type="entry name" value="GPCR_Rhodpsn_7TM"/>
</dbReference>
<feature type="transmembrane region" description="Helical" evidence="6">
    <location>
        <begin position="290"/>
        <end position="314"/>
    </location>
</feature>
<sequence>MGSTANQSVEYLHMDMCHMLDLPANGRDCSIQNPTLCIECKIPGKFMTGETMTEFHSAGHIVCFLMGFLTVGSGVLGLFTNSIIIAVIKKRKKYHPFDFLIKVLACIDLYACGAAVIGQLARMALYGNWVQKGYSTLQWYMASTNAALFGRSASTHLALLITVERFLVIAFPLRSRTWFTPVKTAWLAFGVSSTSVILNVPRFLNYKVTYNGYLGEDEILGVRDFEYLVRTTDAYTLFYRTMGNAHGQIDFWMPLPILSLFNILSFIQARKLTKRRENINRVQRKEIEALRLFLPVVIVLFATNVAPFVHFIVIRFCKTLYRELSTAMMFSIAINSSVNFHLYYNQNLTFKKEAKNLIRRLCGVEVEKDTTSRRELSYTTTGL</sequence>
<dbReference type="Gene3D" id="1.20.1070.10">
    <property type="entry name" value="Rhodopsin 7-helix transmembrane proteins"/>
    <property type="match status" value="1"/>
</dbReference>
<dbReference type="GO" id="GO:0016020">
    <property type="term" value="C:membrane"/>
    <property type="evidence" value="ECO:0007669"/>
    <property type="project" value="UniProtKB-SubCell"/>
</dbReference>
<keyword evidence="3 6" id="KW-0812">Transmembrane</keyword>
<feature type="transmembrane region" description="Helical" evidence="6">
    <location>
        <begin position="251"/>
        <end position="269"/>
    </location>
</feature>
<dbReference type="PROSITE" id="PS50262">
    <property type="entry name" value="G_PROTEIN_RECEP_F1_2"/>
    <property type="match status" value="1"/>
</dbReference>
<feature type="transmembrane region" description="Helical" evidence="6">
    <location>
        <begin position="99"/>
        <end position="121"/>
    </location>
</feature>
<dbReference type="AlphaFoldDB" id="A0A1D2MRQ9"/>
<feature type="transmembrane region" description="Helical" evidence="6">
    <location>
        <begin position="326"/>
        <end position="344"/>
    </location>
</feature>
<dbReference type="InterPro" id="IPR000276">
    <property type="entry name" value="GPCR_Rhodpsn"/>
</dbReference>
<keyword evidence="8" id="KW-0675">Receptor</keyword>
<evidence type="ECO:0000259" key="7">
    <source>
        <dbReference type="PROSITE" id="PS50262"/>
    </source>
</evidence>
<keyword evidence="5 6" id="KW-0472">Membrane</keyword>
<dbReference type="STRING" id="48709.A0A1D2MRQ9"/>
<dbReference type="OrthoDB" id="10011262at2759"/>
<dbReference type="Pfam" id="PF00001">
    <property type="entry name" value="7tm_1"/>
    <property type="match status" value="1"/>
</dbReference>
<dbReference type="PANTHER" id="PTHR46641:SF2">
    <property type="entry name" value="FMRFAMIDE RECEPTOR"/>
    <property type="match status" value="1"/>
</dbReference>
<evidence type="ECO:0000256" key="4">
    <source>
        <dbReference type="ARBA" id="ARBA00022989"/>
    </source>
</evidence>
<evidence type="ECO:0000256" key="2">
    <source>
        <dbReference type="ARBA" id="ARBA00010663"/>
    </source>
</evidence>
<evidence type="ECO:0000256" key="1">
    <source>
        <dbReference type="ARBA" id="ARBA00004370"/>
    </source>
</evidence>